<feature type="compositionally biased region" description="Polar residues" evidence="1">
    <location>
        <begin position="1"/>
        <end position="11"/>
    </location>
</feature>
<evidence type="ECO:0000313" key="4">
    <source>
        <dbReference type="Proteomes" id="UP000748025"/>
    </source>
</evidence>
<gene>
    <name evidence="3" type="ORF">E4U43_008610</name>
</gene>
<feature type="transmembrane region" description="Helical" evidence="2">
    <location>
        <begin position="96"/>
        <end position="119"/>
    </location>
</feature>
<dbReference type="Proteomes" id="UP000748025">
    <property type="component" value="Unassembled WGS sequence"/>
</dbReference>
<comment type="caution">
    <text evidence="3">The sequence shown here is derived from an EMBL/GenBank/DDBJ whole genome shotgun (WGS) entry which is preliminary data.</text>
</comment>
<keyword evidence="2" id="KW-1133">Transmembrane helix</keyword>
<name>A0A9P7T0J4_9HYPO</name>
<protein>
    <submittedName>
        <fullName evidence="3">Uncharacterized protein</fullName>
    </submittedName>
</protein>
<feature type="transmembrane region" description="Helical" evidence="2">
    <location>
        <begin position="192"/>
        <end position="214"/>
    </location>
</feature>
<feature type="transmembrane region" description="Helical" evidence="2">
    <location>
        <begin position="160"/>
        <end position="180"/>
    </location>
</feature>
<dbReference type="EMBL" id="SRPW01000961">
    <property type="protein sequence ID" value="KAG6010243.1"/>
    <property type="molecule type" value="Genomic_DNA"/>
</dbReference>
<keyword evidence="2" id="KW-0812">Transmembrane</keyword>
<dbReference type="AlphaFoldDB" id="A0A9P7T0J4"/>
<reference evidence="3" key="1">
    <citation type="journal article" date="2020" name="bioRxiv">
        <title>Whole genome comparisons of ergot fungi reveals the divergence and evolution of species within the genus Claviceps are the result of varying mechanisms driving genome evolution and host range expansion.</title>
        <authorList>
            <person name="Wyka S.A."/>
            <person name="Mondo S.J."/>
            <person name="Liu M."/>
            <person name="Dettman J."/>
            <person name="Nalam V."/>
            <person name="Broders K.D."/>
        </authorList>
    </citation>
    <scope>NUCLEOTIDE SEQUENCE</scope>
    <source>
        <strain evidence="3">CCC 602</strain>
    </source>
</reference>
<evidence type="ECO:0000313" key="3">
    <source>
        <dbReference type="EMBL" id="KAG6010243.1"/>
    </source>
</evidence>
<feature type="region of interest" description="Disordered" evidence="1">
    <location>
        <begin position="1"/>
        <end position="42"/>
    </location>
</feature>
<accession>A0A9P7T0J4</accession>
<dbReference type="OrthoDB" id="5279542at2759"/>
<evidence type="ECO:0000256" key="2">
    <source>
        <dbReference type="SAM" id="Phobius"/>
    </source>
</evidence>
<feature type="compositionally biased region" description="Low complexity" evidence="1">
    <location>
        <begin position="344"/>
        <end position="353"/>
    </location>
</feature>
<sequence length="390" mass="42632">MASEHVSQTTQPPREPSPSPPAQHVQPQQHPHGLQPQPCGQVYVPYQNKNTAPQQMQMQMQYQNNATNATGAVSYLTVPDPFQQAPESTSSKIGKYILHGLILVMSVIGIGFSFSLLAYGMKSVRDSDYDYLNYYIPSLSAGPVKIAVVGCQENQNTDCITIKFILAFIWSLAEVVVRCLRQWKAGIHPGAHVGVCLCLWMSAVIVGALLALYISSAYVYSDCDISTTGSGRSSGRTSYRNRDCRPVSVSPLFVGVAVLALLVACVEFIIFIVACVDTHVRNRWKRNLMIASTPYWAPPPRSFYVASWQQQQQHQAQHQAQHTPVQQPPMIHNPMVVAPTPVQQPVTAQSQAAKAESQHHEAANGSLEGTAAPAPSEHGVKEFYTPGAAL</sequence>
<evidence type="ECO:0000256" key="1">
    <source>
        <dbReference type="SAM" id="MobiDB-lite"/>
    </source>
</evidence>
<feature type="compositionally biased region" description="Low complexity" evidence="1">
    <location>
        <begin position="22"/>
        <end position="41"/>
    </location>
</feature>
<organism evidence="3 4">
    <name type="scientific">Claviceps pusilla</name>
    <dbReference type="NCBI Taxonomy" id="123648"/>
    <lineage>
        <taxon>Eukaryota</taxon>
        <taxon>Fungi</taxon>
        <taxon>Dikarya</taxon>
        <taxon>Ascomycota</taxon>
        <taxon>Pezizomycotina</taxon>
        <taxon>Sordariomycetes</taxon>
        <taxon>Hypocreomycetidae</taxon>
        <taxon>Hypocreales</taxon>
        <taxon>Clavicipitaceae</taxon>
        <taxon>Claviceps</taxon>
    </lineage>
</organism>
<proteinExistence type="predicted"/>
<keyword evidence="2" id="KW-0472">Membrane</keyword>
<feature type="region of interest" description="Disordered" evidence="1">
    <location>
        <begin position="344"/>
        <end position="390"/>
    </location>
</feature>
<feature type="transmembrane region" description="Helical" evidence="2">
    <location>
        <begin position="252"/>
        <end position="276"/>
    </location>
</feature>
<keyword evidence="4" id="KW-1185">Reference proteome</keyword>